<evidence type="ECO:0000259" key="6">
    <source>
        <dbReference type="PROSITE" id="PS51898"/>
    </source>
</evidence>
<evidence type="ECO:0000313" key="8">
    <source>
        <dbReference type="EMBL" id="CAH9068223.1"/>
    </source>
</evidence>
<dbReference type="EMBL" id="CAMAPD010000034">
    <property type="protein sequence ID" value="CAH9068223.1"/>
    <property type="molecule type" value="Genomic_DNA"/>
</dbReference>
<comment type="caution">
    <text evidence="7">The sequence shown here is derived from an EMBL/GenBank/DDBJ whole genome shotgun (WGS) entry which is preliminary data.</text>
</comment>
<keyword evidence="9" id="KW-1185">Reference proteome</keyword>
<dbReference type="CDD" id="cd00397">
    <property type="entry name" value="DNA_BRE_C"/>
    <property type="match status" value="1"/>
</dbReference>
<evidence type="ECO:0000256" key="5">
    <source>
        <dbReference type="SAM" id="MobiDB-lite"/>
    </source>
</evidence>
<feature type="domain" description="Tyr recombinase" evidence="6">
    <location>
        <begin position="140"/>
        <end position="334"/>
    </location>
</feature>
<dbReference type="InterPro" id="IPR011010">
    <property type="entry name" value="DNA_brk_join_enz"/>
</dbReference>
<feature type="region of interest" description="Disordered" evidence="5">
    <location>
        <begin position="1"/>
        <end position="21"/>
    </location>
</feature>
<evidence type="ECO:0000313" key="9">
    <source>
        <dbReference type="Proteomes" id="UP001152467"/>
    </source>
</evidence>
<accession>A0A9W4W3L8</accession>
<dbReference type="GO" id="GO:0003677">
    <property type="term" value="F:DNA binding"/>
    <property type="evidence" value="ECO:0007669"/>
    <property type="project" value="UniProtKB-KW"/>
</dbReference>
<dbReference type="Gene3D" id="1.10.443.10">
    <property type="entry name" value="Intergrase catalytic core"/>
    <property type="match status" value="1"/>
</dbReference>
<evidence type="ECO:0000313" key="10">
    <source>
        <dbReference type="Proteomes" id="UP001152485"/>
    </source>
</evidence>
<dbReference type="Proteomes" id="UP001152485">
    <property type="component" value="Unassembled WGS sequence"/>
</dbReference>
<dbReference type="InterPro" id="IPR050090">
    <property type="entry name" value="Tyrosine_recombinase_XerCD"/>
</dbReference>
<keyword evidence="4" id="KW-0233">DNA recombination</keyword>
<organism evidence="7 9">
    <name type="scientific">Pseudoalteromonas holothuriae</name>
    <dbReference type="NCBI Taxonomy" id="2963714"/>
    <lineage>
        <taxon>Bacteria</taxon>
        <taxon>Pseudomonadati</taxon>
        <taxon>Pseudomonadota</taxon>
        <taxon>Gammaproteobacteria</taxon>
        <taxon>Alteromonadales</taxon>
        <taxon>Pseudoalteromonadaceae</taxon>
        <taxon>Pseudoalteromonas</taxon>
    </lineage>
</organism>
<dbReference type="EMBL" id="CAMAPC010000030">
    <property type="protein sequence ID" value="CAH9067154.1"/>
    <property type="molecule type" value="Genomic_DNA"/>
</dbReference>
<dbReference type="PROSITE" id="PS51898">
    <property type="entry name" value="TYR_RECOMBINASE"/>
    <property type="match status" value="1"/>
</dbReference>
<sequence length="337" mass="38746">MSRRLSKVLKMPPVPSDELSTRNSTMKDIIIKDQSCPVYAYINSLHEPRSQQTARRALMAIAKHLGVDSIYQICWSKFDRNQLNSLLTLLRKRDLSPDTISLYLSVIKRVVMEAFLLGQINPLQYERIKSIKRPSGSRVKTHHLLDRDGFTKLLNTISNWPQAKQTSIRDQAIFHLLVGCGLRRFEISELHIEQIQQDTKHLKFIGKGNKERLVKLHDLTFLALKKWVDIHPYKTGPLFVRLTKAGTAYGKISDTIKTGISGHAIYNLCKKYHLLRQEAYTPPHTLRRSYATWLYNNGVDLKKLAALLGHSSIKTTEIYILEEQDSIDTEVVTKLFI</sequence>
<dbReference type="SUPFAM" id="SSF56349">
    <property type="entry name" value="DNA breaking-rejoining enzymes"/>
    <property type="match status" value="1"/>
</dbReference>
<gene>
    <name evidence="7" type="primary">xerC_3</name>
    <name evidence="8" type="synonym">xerC_4</name>
    <name evidence="7" type="ORF">PSECIP111854_04034</name>
    <name evidence="8" type="ORF">PSECIP111951_04076</name>
</gene>
<evidence type="ECO:0000313" key="7">
    <source>
        <dbReference type="EMBL" id="CAH9067154.1"/>
    </source>
</evidence>
<dbReference type="PANTHER" id="PTHR30349">
    <property type="entry name" value="PHAGE INTEGRASE-RELATED"/>
    <property type="match status" value="1"/>
</dbReference>
<keyword evidence="3" id="KW-0238">DNA-binding</keyword>
<dbReference type="Pfam" id="PF00589">
    <property type="entry name" value="Phage_integrase"/>
    <property type="match status" value="1"/>
</dbReference>
<dbReference type="GO" id="GO:0006310">
    <property type="term" value="P:DNA recombination"/>
    <property type="evidence" value="ECO:0007669"/>
    <property type="project" value="UniProtKB-KW"/>
</dbReference>
<dbReference type="GO" id="GO:0015074">
    <property type="term" value="P:DNA integration"/>
    <property type="evidence" value="ECO:0007669"/>
    <property type="project" value="UniProtKB-KW"/>
</dbReference>
<dbReference type="Proteomes" id="UP001152467">
    <property type="component" value="Unassembled WGS sequence"/>
</dbReference>
<proteinExistence type="inferred from homology"/>
<dbReference type="AlphaFoldDB" id="A0A9W4W3L8"/>
<reference evidence="7 10" key="1">
    <citation type="submission" date="2022-07" db="EMBL/GenBank/DDBJ databases">
        <authorList>
            <person name="Criscuolo A."/>
        </authorList>
    </citation>
    <scope>NUCLEOTIDE SEQUENCE</scope>
    <source>
        <strain evidence="10">CIP 111951</strain>
        <strain evidence="7">CIP111854</strain>
        <strain evidence="8">CIP111951</strain>
    </source>
</reference>
<evidence type="ECO:0000256" key="4">
    <source>
        <dbReference type="ARBA" id="ARBA00023172"/>
    </source>
</evidence>
<name>A0A9W4W3L8_9GAMM</name>
<dbReference type="InterPro" id="IPR013762">
    <property type="entry name" value="Integrase-like_cat_sf"/>
</dbReference>
<evidence type="ECO:0000256" key="3">
    <source>
        <dbReference type="ARBA" id="ARBA00023125"/>
    </source>
</evidence>
<evidence type="ECO:0000256" key="1">
    <source>
        <dbReference type="ARBA" id="ARBA00008857"/>
    </source>
</evidence>
<dbReference type="InterPro" id="IPR002104">
    <property type="entry name" value="Integrase_catalytic"/>
</dbReference>
<evidence type="ECO:0000256" key="2">
    <source>
        <dbReference type="ARBA" id="ARBA00022908"/>
    </source>
</evidence>
<protein>
    <submittedName>
        <fullName evidence="7">Tyrosine recombinase XerC</fullName>
    </submittedName>
</protein>
<keyword evidence="2" id="KW-0229">DNA integration</keyword>
<dbReference type="PANTHER" id="PTHR30349:SF41">
    <property type="entry name" value="INTEGRASE_RECOMBINASE PROTEIN MJ0367-RELATED"/>
    <property type="match status" value="1"/>
</dbReference>
<comment type="similarity">
    <text evidence="1">Belongs to the 'phage' integrase family.</text>
</comment>